<sequence>MIIPENIENLAELVKGPEKTVFFFTAGWCGDCNFIKPKMPEIETENPEFRFVEVDRDEYMDLAIEWGIMGIPSFVVIEDGQEKARLVNKLRKTKEEVNTFLASAK</sequence>
<dbReference type="GeneID" id="61108708"/>
<evidence type="ECO:0000313" key="2">
    <source>
        <dbReference type="EMBL" id="KEY62976.1"/>
    </source>
</evidence>
<gene>
    <name evidence="2" type="ORF">U725_00875</name>
</gene>
<comment type="caution">
    <text evidence="2">The sequence shown here is derived from an EMBL/GenBank/DDBJ whole genome shotgun (WGS) entry which is preliminary data.</text>
</comment>
<dbReference type="PANTHER" id="PTHR10438">
    <property type="entry name" value="THIOREDOXIN"/>
    <property type="match status" value="1"/>
</dbReference>
<dbReference type="Gene3D" id="3.40.30.10">
    <property type="entry name" value="Glutaredoxin"/>
    <property type="match status" value="1"/>
</dbReference>
<name>A0A084ACE7_LACLC</name>
<dbReference type="PATRIC" id="fig|1415168.3.peg.933"/>
<dbReference type="CDD" id="cd02947">
    <property type="entry name" value="TRX_family"/>
    <property type="match status" value="1"/>
</dbReference>
<evidence type="ECO:0000313" key="3">
    <source>
        <dbReference type="Proteomes" id="UP000028401"/>
    </source>
</evidence>
<dbReference type="SUPFAM" id="SSF52833">
    <property type="entry name" value="Thioredoxin-like"/>
    <property type="match status" value="1"/>
</dbReference>
<dbReference type="RefSeq" id="WP_011675460.1">
    <property type="nucleotide sequence ID" value="NZ_AZSI01000017.1"/>
</dbReference>
<dbReference type="Pfam" id="PF00085">
    <property type="entry name" value="Thioredoxin"/>
    <property type="match status" value="1"/>
</dbReference>
<organism evidence="2 3">
    <name type="scientific">Lactococcus cremoris subsp. cremoris GE214</name>
    <dbReference type="NCBI Taxonomy" id="1415168"/>
    <lineage>
        <taxon>Bacteria</taxon>
        <taxon>Bacillati</taxon>
        <taxon>Bacillota</taxon>
        <taxon>Bacilli</taxon>
        <taxon>Lactobacillales</taxon>
        <taxon>Streptococcaceae</taxon>
        <taxon>Lactococcus</taxon>
        <taxon>Lactococcus cremoris subsp. cremoris</taxon>
    </lineage>
</organism>
<dbReference type="AlphaFoldDB" id="A0A084ACE7"/>
<proteinExistence type="predicted"/>
<dbReference type="PROSITE" id="PS51352">
    <property type="entry name" value="THIOREDOXIN_2"/>
    <property type="match status" value="1"/>
</dbReference>
<dbReference type="PANTHER" id="PTHR10438:SF468">
    <property type="entry name" value="THIOREDOXIN-1-RELATED"/>
    <property type="match status" value="1"/>
</dbReference>
<accession>A0A084ACE7</accession>
<feature type="domain" description="Thioredoxin" evidence="1">
    <location>
        <begin position="1"/>
        <end position="105"/>
    </location>
</feature>
<dbReference type="InterPro" id="IPR036249">
    <property type="entry name" value="Thioredoxin-like_sf"/>
</dbReference>
<dbReference type="EMBL" id="AZSI01000017">
    <property type="protein sequence ID" value="KEY62976.1"/>
    <property type="molecule type" value="Genomic_DNA"/>
</dbReference>
<reference evidence="2 3" key="1">
    <citation type="submission" date="2014-06" db="EMBL/GenBank/DDBJ databases">
        <title>Draft genome sequence of the putrescine producing strain Lactococcus lactis subsp cremoris GE214.</title>
        <authorList>
            <person name="Ladero V."/>
            <person name="Linares D.M."/>
            <person name="del Rio B."/>
            <person name="Mayo B."/>
            <person name="Martin M.C."/>
            <person name="Fernandez M."/>
            <person name="Alvarez M.A."/>
        </authorList>
    </citation>
    <scope>NUCLEOTIDE SEQUENCE [LARGE SCALE GENOMIC DNA]</scope>
    <source>
        <strain evidence="2 3">GE214</strain>
    </source>
</reference>
<protein>
    <submittedName>
        <fullName evidence="2">Thioredoxin H-type</fullName>
    </submittedName>
</protein>
<dbReference type="Proteomes" id="UP000028401">
    <property type="component" value="Unassembled WGS sequence"/>
</dbReference>
<dbReference type="InterPro" id="IPR050620">
    <property type="entry name" value="Thioredoxin_H-type-like"/>
</dbReference>
<dbReference type="SMR" id="A0A084ACE7"/>
<dbReference type="InterPro" id="IPR013766">
    <property type="entry name" value="Thioredoxin_domain"/>
</dbReference>
<evidence type="ECO:0000259" key="1">
    <source>
        <dbReference type="PROSITE" id="PS51352"/>
    </source>
</evidence>